<accession>A0A918UIR5</accession>
<dbReference type="AlphaFoldDB" id="A0A918UIR5"/>
<reference evidence="2" key="2">
    <citation type="submission" date="2020-09" db="EMBL/GenBank/DDBJ databases">
        <authorList>
            <person name="Sun Q."/>
            <person name="Ohkuma M."/>
        </authorList>
    </citation>
    <scope>NUCLEOTIDE SEQUENCE</scope>
    <source>
        <strain evidence="2">JCM 4815</strain>
    </source>
</reference>
<keyword evidence="3" id="KW-1185">Reference proteome</keyword>
<organism evidence="2 3">
    <name type="scientific">Streptomyces poonensis</name>
    <dbReference type="NCBI Taxonomy" id="68255"/>
    <lineage>
        <taxon>Bacteria</taxon>
        <taxon>Bacillati</taxon>
        <taxon>Actinomycetota</taxon>
        <taxon>Actinomycetes</taxon>
        <taxon>Kitasatosporales</taxon>
        <taxon>Streptomycetaceae</taxon>
        <taxon>Streptomyces</taxon>
    </lineage>
</organism>
<gene>
    <name evidence="2" type="ORF">GCM10010365_35850</name>
</gene>
<name>A0A918UIR5_9ACTN</name>
<sequence length="82" mass="9022">MSRQHVPPHTDDGCVNAAENAAYGMQVPMTDRNPLGDSLGDSVDTRSMTRSMRNPQVRDLGVRAWITDLTNFGSAARPLTHR</sequence>
<evidence type="ECO:0000256" key="1">
    <source>
        <dbReference type="SAM" id="MobiDB-lite"/>
    </source>
</evidence>
<protein>
    <submittedName>
        <fullName evidence="2">Uncharacterized protein</fullName>
    </submittedName>
</protein>
<comment type="caution">
    <text evidence="2">The sequence shown here is derived from an EMBL/GenBank/DDBJ whole genome shotgun (WGS) entry which is preliminary data.</text>
</comment>
<proteinExistence type="predicted"/>
<evidence type="ECO:0000313" key="2">
    <source>
        <dbReference type="EMBL" id="GGZ12938.1"/>
    </source>
</evidence>
<reference evidence="2" key="1">
    <citation type="journal article" date="2014" name="Int. J. Syst. Evol. Microbiol.">
        <title>Complete genome sequence of Corynebacterium casei LMG S-19264T (=DSM 44701T), isolated from a smear-ripened cheese.</title>
        <authorList>
            <consortium name="US DOE Joint Genome Institute (JGI-PGF)"/>
            <person name="Walter F."/>
            <person name="Albersmeier A."/>
            <person name="Kalinowski J."/>
            <person name="Ruckert C."/>
        </authorList>
    </citation>
    <scope>NUCLEOTIDE SEQUENCE</scope>
    <source>
        <strain evidence="2">JCM 4815</strain>
    </source>
</reference>
<evidence type="ECO:0000313" key="3">
    <source>
        <dbReference type="Proteomes" id="UP000622166"/>
    </source>
</evidence>
<feature type="compositionally biased region" description="Polar residues" evidence="1">
    <location>
        <begin position="45"/>
        <end position="54"/>
    </location>
</feature>
<feature type="region of interest" description="Disordered" evidence="1">
    <location>
        <begin position="26"/>
        <end position="55"/>
    </location>
</feature>
<dbReference type="EMBL" id="BMVW01000006">
    <property type="protein sequence ID" value="GGZ12938.1"/>
    <property type="molecule type" value="Genomic_DNA"/>
</dbReference>
<dbReference type="Proteomes" id="UP000622166">
    <property type="component" value="Unassembled WGS sequence"/>
</dbReference>